<organism evidence="1 2">
    <name type="scientific">Phakopsora pachyrhizi</name>
    <name type="common">Asian soybean rust disease fungus</name>
    <dbReference type="NCBI Taxonomy" id="170000"/>
    <lineage>
        <taxon>Eukaryota</taxon>
        <taxon>Fungi</taxon>
        <taxon>Dikarya</taxon>
        <taxon>Basidiomycota</taxon>
        <taxon>Pucciniomycotina</taxon>
        <taxon>Pucciniomycetes</taxon>
        <taxon>Pucciniales</taxon>
        <taxon>Phakopsoraceae</taxon>
        <taxon>Phakopsora</taxon>
    </lineage>
</organism>
<reference evidence="1" key="1">
    <citation type="submission" date="2022-06" db="EMBL/GenBank/DDBJ databases">
        <authorList>
            <consortium name="SYNGENTA / RWTH Aachen University"/>
        </authorList>
    </citation>
    <scope>NUCLEOTIDE SEQUENCE</scope>
</reference>
<dbReference type="AlphaFoldDB" id="A0AAV0BC05"/>
<keyword evidence="2" id="KW-1185">Reference proteome</keyword>
<protein>
    <submittedName>
        <fullName evidence="1">Uncharacterized protein</fullName>
    </submittedName>
</protein>
<evidence type="ECO:0000313" key="1">
    <source>
        <dbReference type="EMBL" id="CAH7683523.1"/>
    </source>
</evidence>
<accession>A0AAV0BC05</accession>
<evidence type="ECO:0000313" key="2">
    <source>
        <dbReference type="Proteomes" id="UP001153365"/>
    </source>
</evidence>
<sequence length="197" mass="21477">MSAIGKKQPICTTLQHPMTLKTFESRGGLVAKYRGMNKWVDQRGPAYQGDEDGGPINDLILHSTFLRPCDRAIALPLPLPSHFSIVTCLISSMANLETSGSGTLRESPIIKPKAPGMRYGGISRHCIGSGNKFTGIWELCADVGNEMAEDYYLLPAPYSLPSWKCLAEYRKLSDSESADCAPAQALSDRDTHLLAAF</sequence>
<dbReference type="Proteomes" id="UP001153365">
    <property type="component" value="Unassembled WGS sequence"/>
</dbReference>
<comment type="caution">
    <text evidence="1">The sequence shown here is derived from an EMBL/GenBank/DDBJ whole genome shotgun (WGS) entry which is preliminary data.</text>
</comment>
<dbReference type="EMBL" id="CALTRL010004746">
    <property type="protein sequence ID" value="CAH7683523.1"/>
    <property type="molecule type" value="Genomic_DNA"/>
</dbReference>
<proteinExistence type="predicted"/>
<name>A0AAV0BC05_PHAPC</name>
<gene>
    <name evidence="1" type="ORF">PPACK8108_LOCUS17102</name>
</gene>